<reference evidence="1 2" key="1">
    <citation type="journal article" date="2016" name="Genome Announc.">
        <title>Complete Genome Sequence of Aurantimicrobium minutum Type Strain KNCT, a Planktonic Ultramicrobacterium Isolated from River Water.</title>
        <authorList>
            <person name="Nakai R."/>
            <person name="Fujisawa T."/>
            <person name="Nakamura Y."/>
            <person name="Nishide H."/>
            <person name="Uchiyama I."/>
            <person name="Baba T."/>
            <person name="Toyoda A."/>
            <person name="Fujiyama A."/>
            <person name="Naganuma T."/>
            <person name="Niki H."/>
        </authorList>
    </citation>
    <scope>NUCLEOTIDE SEQUENCE [LARGE SCALE GENOMIC DNA]</scope>
    <source>
        <strain evidence="1 2">KNC</strain>
    </source>
</reference>
<dbReference type="GeneID" id="80451399"/>
<name>A0A173LVA0_9MICO</name>
<accession>A0A173LVA0</accession>
<evidence type="ECO:0000313" key="2">
    <source>
        <dbReference type="Proteomes" id="UP000243847"/>
    </source>
</evidence>
<dbReference type="RefSeq" id="WP_096380377.1">
    <property type="nucleotide sequence ID" value="NZ_AP017457.1"/>
</dbReference>
<gene>
    <name evidence="1" type="ORF">AUMI_12160</name>
</gene>
<dbReference type="GO" id="GO:0005829">
    <property type="term" value="C:cytosol"/>
    <property type="evidence" value="ECO:0007669"/>
    <property type="project" value="TreeGrafter"/>
</dbReference>
<dbReference type="InterPro" id="IPR005583">
    <property type="entry name" value="YaaA"/>
</dbReference>
<dbReference type="GO" id="GO:0033194">
    <property type="term" value="P:response to hydroperoxide"/>
    <property type="evidence" value="ECO:0007669"/>
    <property type="project" value="TreeGrafter"/>
</dbReference>
<dbReference type="PANTHER" id="PTHR30283">
    <property type="entry name" value="PEROXIDE STRESS RESPONSE PROTEIN YAAA"/>
    <property type="match status" value="1"/>
</dbReference>
<protein>
    <recommendedName>
        <fullName evidence="3">Peroxide stress protein YaaA</fullName>
    </recommendedName>
</protein>
<dbReference type="OrthoDB" id="3210767at2"/>
<dbReference type="PANTHER" id="PTHR30283:SF4">
    <property type="entry name" value="PEROXIDE STRESS RESISTANCE PROTEIN YAAA"/>
    <property type="match status" value="1"/>
</dbReference>
<dbReference type="Proteomes" id="UP000243847">
    <property type="component" value="Chromosome sequence1"/>
</dbReference>
<evidence type="ECO:0000313" key="1">
    <source>
        <dbReference type="EMBL" id="BAU98758.1"/>
    </source>
</evidence>
<evidence type="ECO:0008006" key="3">
    <source>
        <dbReference type="Google" id="ProtNLM"/>
    </source>
</evidence>
<organism evidence="1 2">
    <name type="scientific">Aurantimicrobium minutum</name>
    <dbReference type="NCBI Taxonomy" id="708131"/>
    <lineage>
        <taxon>Bacteria</taxon>
        <taxon>Bacillati</taxon>
        <taxon>Actinomycetota</taxon>
        <taxon>Actinomycetes</taxon>
        <taxon>Micrococcales</taxon>
        <taxon>Microbacteriaceae</taxon>
        <taxon>Aurantimicrobium</taxon>
    </lineage>
</organism>
<sequence>MLILLPPSETKRDGGEGAPLEQLLVESALAFPELNAIRKRVVAATVSLARQPKVCAEVLKLSPKQMGEVDRNKAVKTSPTMPAIDRYTGVLYDGLGAINLPAEARTFLGEHVLIQSALLGPVRALDLIPAYRLSFDSKLPSLAAGTLKKAWAEASSKALAKKLNEKPQMVLDLRSEGYSALTPLAPAENTVYLRVVTKGENGQLRALNHFNKKGKGEFVRALAKDTAVTSSLENVEQLISWAATKNFILEPGEPATQDWPAELNLVVSGVVQKLC</sequence>
<dbReference type="EMBL" id="AP017457">
    <property type="protein sequence ID" value="BAU98758.1"/>
    <property type="molecule type" value="Genomic_DNA"/>
</dbReference>
<dbReference type="Pfam" id="PF03883">
    <property type="entry name" value="H2O2_YaaD"/>
    <property type="match status" value="1"/>
</dbReference>
<dbReference type="AlphaFoldDB" id="A0A173LVA0"/>
<dbReference type="KEGG" id="amin:AUMI_12160"/>
<proteinExistence type="predicted"/>